<dbReference type="GO" id="GO:0016853">
    <property type="term" value="F:isomerase activity"/>
    <property type="evidence" value="ECO:0007669"/>
    <property type="project" value="UniProtKB-KW"/>
</dbReference>
<evidence type="ECO:0000313" key="8">
    <source>
        <dbReference type="EMBL" id="MBK0383734.1"/>
    </source>
</evidence>
<dbReference type="SUPFAM" id="SSF54534">
    <property type="entry name" value="FKBP-like"/>
    <property type="match status" value="2"/>
</dbReference>
<accession>A0ABS1BLG2</accession>
<keyword evidence="9" id="KW-1185">Reference proteome</keyword>
<comment type="catalytic activity">
    <reaction evidence="1 5 6">
        <text>[protein]-peptidylproline (omega=180) = [protein]-peptidylproline (omega=0)</text>
        <dbReference type="Rhea" id="RHEA:16237"/>
        <dbReference type="Rhea" id="RHEA-COMP:10747"/>
        <dbReference type="Rhea" id="RHEA-COMP:10748"/>
        <dbReference type="ChEBI" id="CHEBI:83833"/>
        <dbReference type="ChEBI" id="CHEBI:83834"/>
        <dbReference type="EC" id="5.2.1.8"/>
    </reaction>
</comment>
<evidence type="ECO:0000256" key="5">
    <source>
        <dbReference type="PROSITE-ProRule" id="PRU00277"/>
    </source>
</evidence>
<dbReference type="PROSITE" id="PS51257">
    <property type="entry name" value="PROKAR_LIPOPROTEIN"/>
    <property type="match status" value="1"/>
</dbReference>
<keyword evidence="3 5" id="KW-0697">Rotamase</keyword>
<dbReference type="EMBL" id="JAEHFY010000017">
    <property type="protein sequence ID" value="MBK0383734.1"/>
    <property type="molecule type" value="Genomic_DNA"/>
</dbReference>
<keyword evidence="4 5" id="KW-0413">Isomerase</keyword>
<dbReference type="PANTHER" id="PTHR43811:SF19">
    <property type="entry name" value="39 KDA FK506-BINDING NUCLEAR PROTEIN"/>
    <property type="match status" value="1"/>
</dbReference>
<protein>
    <recommendedName>
        <fullName evidence="6">Peptidyl-prolyl cis-trans isomerase</fullName>
        <ecNumber evidence="6">5.2.1.8</ecNumber>
    </recommendedName>
</protein>
<sequence>MIKKYLAILLLATVVLGSCKKETRDLRTIEDQQIQAFIKTNNLTGFTKDSSGFYYQILDEGNGAALQNSDFIYYLKDIKDLNGNDLKPNGALTQTGKTSSYLSEYLGYLSKSYRESLLNVKKGGSVRVLVPSYLAYGKDGYGSTIKGNEILDAKLQVINGLNQTEVNDSLITKYKSTLPLAFTRDSSGVYYSIISNGNGTETITTASTLKVAYTGKLFNGVVFDSATANNPLQSTLINLIPGWQETLVKIKKGGKIRILVPAYLGYGGSSYGNIPANTPLDFDIEVVDVTN</sequence>
<evidence type="ECO:0000256" key="3">
    <source>
        <dbReference type="ARBA" id="ARBA00023110"/>
    </source>
</evidence>
<dbReference type="EC" id="5.2.1.8" evidence="6"/>
<evidence type="ECO:0000313" key="9">
    <source>
        <dbReference type="Proteomes" id="UP000660024"/>
    </source>
</evidence>
<dbReference type="PROSITE" id="PS50059">
    <property type="entry name" value="FKBP_PPIASE"/>
    <property type="match status" value="1"/>
</dbReference>
<gene>
    <name evidence="8" type="ORF">I5M32_12265</name>
</gene>
<evidence type="ECO:0000256" key="1">
    <source>
        <dbReference type="ARBA" id="ARBA00000971"/>
    </source>
</evidence>
<dbReference type="Pfam" id="PF00254">
    <property type="entry name" value="FKBP_C"/>
    <property type="match status" value="1"/>
</dbReference>
<evidence type="ECO:0000259" key="7">
    <source>
        <dbReference type="PROSITE" id="PS50059"/>
    </source>
</evidence>
<organism evidence="8 9">
    <name type="scientific">Pedobacter segetis</name>
    <dbReference type="NCBI Taxonomy" id="2793069"/>
    <lineage>
        <taxon>Bacteria</taxon>
        <taxon>Pseudomonadati</taxon>
        <taxon>Bacteroidota</taxon>
        <taxon>Sphingobacteriia</taxon>
        <taxon>Sphingobacteriales</taxon>
        <taxon>Sphingobacteriaceae</taxon>
        <taxon>Pedobacter</taxon>
    </lineage>
</organism>
<dbReference type="RefSeq" id="WP_200586793.1">
    <property type="nucleotide sequence ID" value="NZ_JAEHFY010000017.1"/>
</dbReference>
<evidence type="ECO:0000256" key="2">
    <source>
        <dbReference type="ARBA" id="ARBA00006577"/>
    </source>
</evidence>
<dbReference type="Proteomes" id="UP000660024">
    <property type="component" value="Unassembled WGS sequence"/>
</dbReference>
<reference evidence="8 9" key="1">
    <citation type="submission" date="2020-12" db="EMBL/GenBank/DDBJ databases">
        <title>Bacterial novel species Pedobacter sp. SD-b isolated from soil.</title>
        <authorList>
            <person name="Jung H.-Y."/>
        </authorList>
    </citation>
    <scope>NUCLEOTIDE SEQUENCE [LARGE SCALE GENOMIC DNA]</scope>
    <source>
        <strain evidence="8 9">SD-b</strain>
    </source>
</reference>
<dbReference type="PANTHER" id="PTHR43811">
    <property type="entry name" value="FKBP-TYPE PEPTIDYL-PROLYL CIS-TRANS ISOMERASE FKPA"/>
    <property type="match status" value="1"/>
</dbReference>
<dbReference type="InterPro" id="IPR046357">
    <property type="entry name" value="PPIase_dom_sf"/>
</dbReference>
<comment type="similarity">
    <text evidence="2 6">Belongs to the FKBP-type PPIase family.</text>
</comment>
<dbReference type="InterPro" id="IPR001179">
    <property type="entry name" value="PPIase_FKBP_dom"/>
</dbReference>
<proteinExistence type="inferred from homology"/>
<name>A0ABS1BLG2_9SPHI</name>
<feature type="domain" description="PPIase FKBP-type" evidence="7">
    <location>
        <begin position="206"/>
        <end position="290"/>
    </location>
</feature>
<comment type="caution">
    <text evidence="8">The sequence shown here is derived from an EMBL/GenBank/DDBJ whole genome shotgun (WGS) entry which is preliminary data.</text>
</comment>
<evidence type="ECO:0000256" key="4">
    <source>
        <dbReference type="ARBA" id="ARBA00023235"/>
    </source>
</evidence>
<evidence type="ECO:0000256" key="6">
    <source>
        <dbReference type="RuleBase" id="RU003915"/>
    </source>
</evidence>
<dbReference type="Gene3D" id="3.10.50.40">
    <property type="match status" value="2"/>
</dbReference>